<dbReference type="InterPro" id="IPR008266">
    <property type="entry name" value="Tyr_kinase_AS"/>
</dbReference>
<organism evidence="2">
    <name type="scientific">Malaco herpesvirus 1</name>
    <dbReference type="NCBI Taxonomy" id="3031797"/>
    <lineage>
        <taxon>Viruses</taxon>
        <taxon>Duplodnaviria</taxon>
        <taxon>Heunggongvirae</taxon>
        <taxon>Peploviricota</taxon>
        <taxon>Herviviricetes</taxon>
        <taxon>Herpesvirales</taxon>
        <taxon>Malacoherpesviridae</taxon>
    </lineage>
</organism>
<dbReference type="SMART" id="SM00220">
    <property type="entry name" value="S_TKc"/>
    <property type="match status" value="1"/>
</dbReference>
<dbReference type="PROSITE" id="PS00109">
    <property type="entry name" value="PROTEIN_KINASE_TYR"/>
    <property type="match status" value="1"/>
</dbReference>
<dbReference type="Gene3D" id="3.30.200.20">
    <property type="entry name" value="Phosphorylase Kinase, domain 1"/>
    <property type="match status" value="1"/>
</dbReference>
<dbReference type="Gene3D" id="1.10.510.10">
    <property type="entry name" value="Transferase(Phosphotransferase) domain 1"/>
    <property type="match status" value="1"/>
</dbReference>
<dbReference type="InterPro" id="IPR011009">
    <property type="entry name" value="Kinase-like_dom_sf"/>
</dbReference>
<feature type="domain" description="Protein kinase" evidence="1">
    <location>
        <begin position="139"/>
        <end position="367"/>
    </location>
</feature>
<protein>
    <submittedName>
        <fullName evidence="2">ORF53</fullName>
    </submittedName>
</protein>
<dbReference type="InterPro" id="IPR000719">
    <property type="entry name" value="Prot_kinase_dom"/>
</dbReference>
<reference evidence="2" key="1">
    <citation type="journal article" date="2023" name="Front. Mar. Sci.">
        <title>Tracing the invertebrate herpesviruses in the global sequence datasets.</title>
        <authorList>
            <person name="Rosani U."/>
            <person name="Gaia M."/>
            <person name="Delmont T.O."/>
            <person name="Krupovic M."/>
        </authorList>
    </citation>
    <scope>NUCLEOTIDE SEQUENCE</scope>
    <source>
        <strain evidence="2">MalacoHV1/China/2018</strain>
    </source>
</reference>
<dbReference type="GO" id="GO:0004672">
    <property type="term" value="F:protein kinase activity"/>
    <property type="evidence" value="ECO:0007669"/>
    <property type="project" value="InterPro"/>
</dbReference>
<evidence type="ECO:0000259" key="1">
    <source>
        <dbReference type="SMART" id="SM00220"/>
    </source>
</evidence>
<dbReference type="SUPFAM" id="SSF56112">
    <property type="entry name" value="Protein kinase-like (PK-like)"/>
    <property type="match status" value="1"/>
</dbReference>
<accession>A0AA48P938</accession>
<name>A0AA48P938_9VIRU</name>
<dbReference type="EMBL" id="BK063092">
    <property type="protein sequence ID" value="DBA11754.1"/>
    <property type="molecule type" value="Genomic_DNA"/>
</dbReference>
<proteinExistence type="predicted"/>
<sequence>MNINLILKTFKRDETSFDYHSTLIWRSNNNTMDSLRYEELTFSNKINKLWETVMKLDAQGRVEDAFRLKNKLVESIEEFNEKQAKEIERKQEEDIRNRFVRFADIVHCPVDEDNKMFLVERYGKKNFKPMFERMTGLTYDSFTLISNDYNAAVYKATERESGDTVIMKAMDGEGAQNEMTIAVEAGDIIGCVKIRCHEELDNGLCLMVMDCIGESLFKLRPKLTSGKRLKTMMKRYAKTLQELDKRSIQHNDLAARNLLIHRDRVYVIDFEHGTRGKTVRKGEIVSGDELFINGPAVMKGERYYAWMVVLLGFMLQHAGSPLYRLSNVTALTVVDPGNSNKDILRLIDYVSHNEDVGLTELLKDPFFTK</sequence>
<dbReference type="Pfam" id="PF06293">
    <property type="entry name" value="Kdo"/>
    <property type="match status" value="1"/>
</dbReference>
<dbReference type="GO" id="GO:0005524">
    <property type="term" value="F:ATP binding"/>
    <property type="evidence" value="ECO:0007669"/>
    <property type="project" value="InterPro"/>
</dbReference>
<evidence type="ECO:0000313" key="2">
    <source>
        <dbReference type="EMBL" id="DBA11754.1"/>
    </source>
</evidence>
<reference evidence="2" key="2">
    <citation type="submission" date="2023-01" db="EMBL/GenBank/DDBJ databases">
        <authorList>
            <person name="Rosani U."/>
            <person name="Delmont T.O."/>
            <person name="Gaia M."/>
            <person name="Krupovic M."/>
        </authorList>
    </citation>
    <scope>NUCLEOTIDE SEQUENCE</scope>
    <source>
        <strain evidence="2">MalacoHV1/China/2018</strain>
    </source>
</reference>